<dbReference type="InterPro" id="IPR035965">
    <property type="entry name" value="PAS-like_dom_sf"/>
</dbReference>
<dbReference type="PANTHER" id="PTHR44757:SF2">
    <property type="entry name" value="BIOFILM ARCHITECTURE MAINTENANCE PROTEIN MBAA"/>
    <property type="match status" value="1"/>
</dbReference>
<evidence type="ECO:0000313" key="10">
    <source>
        <dbReference type="Proteomes" id="UP000199677"/>
    </source>
</evidence>
<dbReference type="SUPFAM" id="SSF55785">
    <property type="entry name" value="PYP-like sensor domain (PAS domain)"/>
    <property type="match status" value="1"/>
</dbReference>
<dbReference type="SMART" id="SM00267">
    <property type="entry name" value="GGDEF"/>
    <property type="match status" value="1"/>
</dbReference>
<feature type="domain" description="GGDEF" evidence="8">
    <location>
        <begin position="657"/>
        <end position="790"/>
    </location>
</feature>
<gene>
    <name evidence="9" type="ORF">SAMN04487951_101354</name>
</gene>
<accession>A0A1G9XN71</accession>
<dbReference type="EC" id="3.1.4.52" evidence="1"/>
<dbReference type="PROSITE" id="PS50883">
    <property type="entry name" value="EAL"/>
    <property type="match status" value="1"/>
</dbReference>
<dbReference type="PROSITE" id="PS50887">
    <property type="entry name" value="GGDEF"/>
    <property type="match status" value="1"/>
</dbReference>
<dbReference type="InterPro" id="IPR001633">
    <property type="entry name" value="EAL_dom"/>
</dbReference>
<keyword evidence="4" id="KW-0812">Transmembrane</keyword>
<evidence type="ECO:0000313" key="9">
    <source>
        <dbReference type="EMBL" id="SDM98319.1"/>
    </source>
</evidence>
<dbReference type="InterPro" id="IPR043128">
    <property type="entry name" value="Rev_trsase/Diguanyl_cyclase"/>
</dbReference>
<dbReference type="InterPro" id="IPR052155">
    <property type="entry name" value="Biofilm_reg_signaling"/>
</dbReference>
<feature type="transmembrane region" description="Helical" evidence="4">
    <location>
        <begin position="27"/>
        <end position="53"/>
    </location>
</feature>
<dbReference type="SMART" id="SM00091">
    <property type="entry name" value="PAS"/>
    <property type="match status" value="1"/>
</dbReference>
<evidence type="ECO:0000256" key="4">
    <source>
        <dbReference type="SAM" id="Phobius"/>
    </source>
</evidence>
<dbReference type="EMBL" id="FNII01000001">
    <property type="protein sequence ID" value="SDM98319.1"/>
    <property type="molecule type" value="Genomic_DNA"/>
</dbReference>
<dbReference type="STRING" id="416873.SAMN04487951_101354"/>
<dbReference type="PROSITE" id="PS50113">
    <property type="entry name" value="PAC"/>
    <property type="match status" value="1"/>
</dbReference>
<dbReference type="Gene3D" id="3.30.450.20">
    <property type="entry name" value="PAS domain"/>
    <property type="match status" value="1"/>
</dbReference>
<keyword evidence="2" id="KW-0973">c-di-GMP</keyword>
<dbReference type="PROSITE" id="PS50112">
    <property type="entry name" value="PAS"/>
    <property type="match status" value="1"/>
</dbReference>
<evidence type="ECO:0000256" key="1">
    <source>
        <dbReference type="ARBA" id="ARBA00012282"/>
    </source>
</evidence>
<keyword evidence="4" id="KW-0472">Membrane</keyword>
<evidence type="ECO:0000259" key="5">
    <source>
        <dbReference type="PROSITE" id="PS50112"/>
    </source>
</evidence>
<dbReference type="InterPro" id="IPR001610">
    <property type="entry name" value="PAC"/>
</dbReference>
<organism evidence="9 10">
    <name type="scientific">Vreelandella arcis</name>
    <dbReference type="NCBI Taxonomy" id="416873"/>
    <lineage>
        <taxon>Bacteria</taxon>
        <taxon>Pseudomonadati</taxon>
        <taxon>Pseudomonadota</taxon>
        <taxon>Gammaproteobacteria</taxon>
        <taxon>Oceanospirillales</taxon>
        <taxon>Halomonadaceae</taxon>
        <taxon>Vreelandella</taxon>
    </lineage>
</organism>
<dbReference type="InterPro" id="IPR035919">
    <property type="entry name" value="EAL_sf"/>
</dbReference>
<evidence type="ECO:0000256" key="3">
    <source>
        <dbReference type="SAM" id="MobiDB-lite"/>
    </source>
</evidence>
<reference evidence="10" key="1">
    <citation type="submission" date="2016-10" db="EMBL/GenBank/DDBJ databases">
        <authorList>
            <person name="Varghese N."/>
            <person name="Submissions S."/>
        </authorList>
    </citation>
    <scope>NUCLEOTIDE SEQUENCE [LARGE SCALE GENOMIC DNA]</scope>
    <source>
        <strain evidence="10">CGMCC 1.6494</strain>
    </source>
</reference>
<dbReference type="Pfam" id="PF08448">
    <property type="entry name" value="PAS_4"/>
    <property type="match status" value="1"/>
</dbReference>
<dbReference type="InterPro" id="IPR000160">
    <property type="entry name" value="GGDEF_dom"/>
</dbReference>
<feature type="transmembrane region" description="Helical" evidence="4">
    <location>
        <begin position="83"/>
        <end position="101"/>
    </location>
</feature>
<protein>
    <recommendedName>
        <fullName evidence="1">cyclic-guanylate-specific phosphodiesterase</fullName>
        <ecNumber evidence="1">3.1.4.52</ecNumber>
    </recommendedName>
</protein>
<dbReference type="Pfam" id="PF00990">
    <property type="entry name" value="GGDEF"/>
    <property type="match status" value="1"/>
</dbReference>
<feature type="domain" description="PAS" evidence="5">
    <location>
        <begin position="502"/>
        <end position="572"/>
    </location>
</feature>
<keyword evidence="4" id="KW-1133">Transmembrane helix</keyword>
<name>A0A1G9XN71_9GAMM</name>
<proteinExistence type="predicted"/>
<dbReference type="CDD" id="cd01949">
    <property type="entry name" value="GGDEF"/>
    <property type="match status" value="1"/>
</dbReference>
<dbReference type="InterPro" id="IPR000014">
    <property type="entry name" value="PAS"/>
</dbReference>
<dbReference type="AlphaFoldDB" id="A0A1G9XN71"/>
<evidence type="ECO:0000259" key="8">
    <source>
        <dbReference type="PROSITE" id="PS50887"/>
    </source>
</evidence>
<sequence>MQDKTAEQSAQLDADLTYRVRDIAMDVGLLMVAAIFTLLGGTGLLGHIIGVAYPLSGLMVPDAALAGFLAGIGLFGWLFHRKWLCYLAAAPLALITLYTLAHNVLAGGPWNGTSWVSGGPRILSAAAFLLFMVAVCVSIGTRQRWCRCIWAISGLLGLGAGSFSLLMMLLPANRLEWAEGFVSAPILATLYALLGGSAFIGAAWRGSRRLIPLGRLTQLAAIGGVIVSCLAWYILSWSAQSDLQRRAATLMDNAALDAQHTMQAQRELIQRLAWRQAMVNTLPTQGRWQQQTQPYFQHAPYIKALALLGPTGEVKEMSFSSQQKPSQLAQAISNSSLSEWLSTDWQAPWSLAVPGKPNTMLMVASLGDFADGLVAAELDVADLLEQALSVQLDHFRLTVGGDTPYLTMRQPTRETTGTPKRPLPHLETRHVGLPGGGLLTLDVHMDSVSGMLRAGMMPAGFAIAGLLLSYLLALTLGLFRMVLFRSRDLSAAQVRLAAQYDLEQRYRSLYLYHPDGVFSVDLEGRIATANEACSKITGRSNDDVIGHHFSALLRPQDTERLKSLFAITLNGQPTQVALEIIHRDGSLRSLDLTTMPIIVEGATQGVFGIAKDITQQHEQEAQLAYQATHDLLTGLPNRTALDESLEEAYEQAFQDNSLIVAMHLDLDGFKAVNDGLGYHIGNLLLAEVADRLRRVIGPYDTLARLTGDEFALLTSCLIGCAAAKTMANRMLDILSAPFHLEGKAIHISASIGIACNCESVEHAYELMQRADLAMADAKQKGRNTWQWYQGDELRITEDAVMLRHDLHEALQKEQFELYYQPIVEAISGRIRGFEALIRWHHPERGMISPGVFIPLAEQTGQIISLGRWIMHRVCQDTARHATMQARNAQVVPVALNISSLQFRREGFLQDIQQALTISGLPPEWLELEVTESVLLDGPEQAIELINTLKAMGIKVALDDFGTGFSSLSYLRDLPIHKVKLDRAFIKDITKDSRNAAIVQGIITMAHHMDLVVVAEGIEELDQQEDLIRRKCDLLQGFLFAKPMPLANVMALPEVLPSTHQN</sequence>
<evidence type="ECO:0000259" key="7">
    <source>
        <dbReference type="PROSITE" id="PS50883"/>
    </source>
</evidence>
<dbReference type="CDD" id="cd00130">
    <property type="entry name" value="PAS"/>
    <property type="match status" value="1"/>
</dbReference>
<dbReference type="InterPro" id="IPR000700">
    <property type="entry name" value="PAS-assoc_C"/>
</dbReference>
<dbReference type="SMART" id="SM00086">
    <property type="entry name" value="PAC"/>
    <property type="match status" value="1"/>
</dbReference>
<dbReference type="RefSeq" id="WP_244511107.1">
    <property type="nucleotide sequence ID" value="NZ_FNII01000001.1"/>
</dbReference>
<dbReference type="PANTHER" id="PTHR44757">
    <property type="entry name" value="DIGUANYLATE CYCLASE DGCP"/>
    <property type="match status" value="1"/>
</dbReference>
<dbReference type="Gene3D" id="3.30.70.270">
    <property type="match status" value="1"/>
</dbReference>
<feature type="transmembrane region" description="Helical" evidence="4">
    <location>
        <begin position="59"/>
        <end position="78"/>
    </location>
</feature>
<feature type="domain" description="EAL" evidence="7">
    <location>
        <begin position="799"/>
        <end position="1056"/>
    </location>
</feature>
<dbReference type="NCBIfam" id="TIGR00254">
    <property type="entry name" value="GGDEF"/>
    <property type="match status" value="1"/>
</dbReference>
<dbReference type="SUPFAM" id="SSF141868">
    <property type="entry name" value="EAL domain-like"/>
    <property type="match status" value="1"/>
</dbReference>
<dbReference type="InterPro" id="IPR013656">
    <property type="entry name" value="PAS_4"/>
</dbReference>
<dbReference type="Pfam" id="PF00563">
    <property type="entry name" value="EAL"/>
    <property type="match status" value="1"/>
</dbReference>
<dbReference type="Proteomes" id="UP000199677">
    <property type="component" value="Unassembled WGS sequence"/>
</dbReference>
<feature type="region of interest" description="Disordered" evidence="3">
    <location>
        <begin position="406"/>
        <end position="425"/>
    </location>
</feature>
<feature type="transmembrane region" description="Helical" evidence="4">
    <location>
        <begin position="456"/>
        <end position="479"/>
    </location>
</feature>
<dbReference type="GO" id="GO:0071111">
    <property type="term" value="F:cyclic-guanylate-specific phosphodiesterase activity"/>
    <property type="evidence" value="ECO:0007669"/>
    <property type="project" value="UniProtKB-EC"/>
</dbReference>
<dbReference type="CDD" id="cd01948">
    <property type="entry name" value="EAL"/>
    <property type="match status" value="1"/>
</dbReference>
<dbReference type="SMART" id="SM00052">
    <property type="entry name" value="EAL"/>
    <property type="match status" value="1"/>
</dbReference>
<keyword evidence="10" id="KW-1185">Reference proteome</keyword>
<dbReference type="SUPFAM" id="SSF55073">
    <property type="entry name" value="Nucleotide cyclase"/>
    <property type="match status" value="1"/>
</dbReference>
<feature type="domain" description="PAC" evidence="6">
    <location>
        <begin position="574"/>
        <end position="625"/>
    </location>
</feature>
<dbReference type="InterPro" id="IPR029787">
    <property type="entry name" value="Nucleotide_cyclase"/>
</dbReference>
<dbReference type="FunFam" id="3.20.20.450:FF:000001">
    <property type="entry name" value="Cyclic di-GMP phosphodiesterase yahA"/>
    <property type="match status" value="1"/>
</dbReference>
<evidence type="ECO:0000256" key="2">
    <source>
        <dbReference type="ARBA" id="ARBA00022636"/>
    </source>
</evidence>
<dbReference type="NCBIfam" id="TIGR00229">
    <property type="entry name" value="sensory_box"/>
    <property type="match status" value="1"/>
</dbReference>
<evidence type="ECO:0000259" key="6">
    <source>
        <dbReference type="PROSITE" id="PS50113"/>
    </source>
</evidence>
<dbReference type="Gene3D" id="3.20.20.450">
    <property type="entry name" value="EAL domain"/>
    <property type="match status" value="1"/>
</dbReference>
<feature type="compositionally biased region" description="Polar residues" evidence="3">
    <location>
        <begin position="409"/>
        <end position="418"/>
    </location>
</feature>
<feature type="transmembrane region" description="Helical" evidence="4">
    <location>
        <begin position="148"/>
        <end position="170"/>
    </location>
</feature>
<feature type="transmembrane region" description="Helical" evidence="4">
    <location>
        <begin position="121"/>
        <end position="141"/>
    </location>
</feature>
<feature type="transmembrane region" description="Helical" evidence="4">
    <location>
        <begin position="182"/>
        <end position="204"/>
    </location>
</feature>